<evidence type="ECO:0000256" key="3">
    <source>
        <dbReference type="ARBA" id="ARBA00022679"/>
    </source>
</evidence>
<keyword evidence="6" id="KW-0175">Coiled coil</keyword>
<dbReference type="EMBL" id="KE652541">
    <property type="protein sequence ID" value="EQL01236.1"/>
    <property type="molecule type" value="Genomic_DNA"/>
</dbReference>
<dbReference type="Proteomes" id="UP000019374">
    <property type="component" value="Unassembled WGS sequence"/>
</dbReference>
<evidence type="ECO:0000256" key="5">
    <source>
        <dbReference type="PROSITE-ProRule" id="PRU00104"/>
    </source>
</evidence>
<evidence type="ECO:0000259" key="8">
    <source>
        <dbReference type="PROSITE" id="PS50237"/>
    </source>
</evidence>
<dbReference type="PROSITE" id="PS50237">
    <property type="entry name" value="HECT"/>
    <property type="match status" value="1"/>
</dbReference>
<keyword evidence="4 5" id="KW-0833">Ubl conjugation pathway</keyword>
<dbReference type="GO" id="GO:0061630">
    <property type="term" value="F:ubiquitin protein ligase activity"/>
    <property type="evidence" value="ECO:0007669"/>
    <property type="project" value="UniProtKB-EC"/>
</dbReference>
<evidence type="ECO:0000256" key="4">
    <source>
        <dbReference type="ARBA" id="ARBA00022786"/>
    </source>
</evidence>
<feature type="region of interest" description="Disordered" evidence="7">
    <location>
        <begin position="1"/>
        <end position="46"/>
    </location>
</feature>
<feature type="coiled-coil region" evidence="6">
    <location>
        <begin position="406"/>
        <end position="433"/>
    </location>
</feature>
<gene>
    <name evidence="9" type="ORF">OCS_03053</name>
</gene>
<dbReference type="GO" id="GO:0000209">
    <property type="term" value="P:protein polyubiquitination"/>
    <property type="evidence" value="ECO:0007669"/>
    <property type="project" value="InterPro"/>
</dbReference>
<dbReference type="InterPro" id="IPR035983">
    <property type="entry name" value="Hect_E3_ubiquitin_ligase"/>
</dbReference>
<dbReference type="Gene3D" id="3.30.2410.10">
    <property type="entry name" value="Hect, E3 ligase catalytic domain"/>
    <property type="match status" value="1"/>
</dbReference>
<feature type="region of interest" description="Disordered" evidence="7">
    <location>
        <begin position="87"/>
        <end position="115"/>
    </location>
</feature>
<dbReference type="OrthoDB" id="8068875at2759"/>
<evidence type="ECO:0000313" key="10">
    <source>
        <dbReference type="Proteomes" id="UP000019374"/>
    </source>
</evidence>
<evidence type="ECO:0000256" key="7">
    <source>
        <dbReference type="SAM" id="MobiDB-lite"/>
    </source>
</evidence>
<dbReference type="PANTHER" id="PTHR45700:SF9">
    <property type="entry name" value="HECT-TYPE E3 UBIQUITIN TRANSFERASE"/>
    <property type="match status" value="1"/>
</dbReference>
<dbReference type="AlphaFoldDB" id="T5AFP5"/>
<evidence type="ECO:0000256" key="6">
    <source>
        <dbReference type="SAM" id="Coils"/>
    </source>
</evidence>
<dbReference type="InterPro" id="IPR000569">
    <property type="entry name" value="HECT_dom"/>
</dbReference>
<protein>
    <recommendedName>
        <fullName evidence="2">HECT-type E3 ubiquitin transferase</fullName>
        <ecNumber evidence="2">2.3.2.26</ecNumber>
    </recommendedName>
</protein>
<evidence type="ECO:0000313" key="9">
    <source>
        <dbReference type="EMBL" id="EQL01236.1"/>
    </source>
</evidence>
<feature type="region of interest" description="Disordered" evidence="7">
    <location>
        <begin position="478"/>
        <end position="502"/>
    </location>
</feature>
<sequence>MSNPFPSLFNTKKKRRDSAGRGFEPECDPSPLVGHSPRRHTRGGMAGSKDFATGHCMTCASLVKWPKELKVFKCTICSTINHLVPVESESHRGDRPSSRRRDASRDPGASGCQGQSISIQHSKWLTRQCLHSFLARRLCAPPQSSFEARQDHSACPPLSGPLRPAADARGYGRSPWDEDGRRTSDDPPAYEPRYVFDQEPTLRLHPPRPGNVTSRSHSSPHSERPWLRPPASRIQTSPPRRDPSASRQDEYKRIFKPLADYIVTCFGSVTCVNSSFMTSSRPTTRHAGDLPVRRKPVPSREPPRRRQAAETSRAGPQADGFLSELDPKMLLLGDFAENGTWWTGGQEGASTATSAYRIDGPSRACTSPKSPHLNWQELSDWYSSVINAAEGWFEVYEEVSRDPDFLQPAEKDLETLEGELLRAQTQLQRVLLKATEQLLKRPGRPLAAPVDLRFLLVLLENPLLHPDLATFEGLIQPQSGSAPKWSDSSSEKSSRPRTGLLSGQHSGIIKRIVGLLSNSSTECHNHLISWLAEFPTARFVRAKDIVSGFLTYRLLRQSVKTRPARVDITAGLIPEMQVGRSAGAYLHDEIGSGSSKKQKESDKKIVYADDWQIKAAARVLALFFAANNLQSSRVGDGVLPNTGEIQIAAVRDGVHASGQLLPTSDFYNLVIDNADLVGDFESWESKRAKFSFCQYPFLLSIWAKTKILEYDARRQMQNKARDAFFDSIMTRRNIKQYLSLDVRRECLVDDSLKAVGEVIGSGSEDVKKALRITFRGEEGIDGGGLRKEWFLLLVREVFNPDHGMFLYDEDSRYCYFNPNSFETSDQFFLVGVVMGLAIYNSTILDVALPPFTFRKLLASAPCHGQGPSAHPRPTMKYTLDDLAEYKPRLARGLRQLLDYDGDVEHTFSLDFVVDIEKYGTTVQVPLCPGGGRKPVTNGNRREYVDLYLRHVLDAAVARQYEPFKRGFYTVCGGNAFSLFRPEEIELLIRGSDAPLDIEALRAVAEYDNWGSPTPDGTEAVVGWFWETFQSAPPADQRSMLLFVTGSDRIPAMGASMLTIKISCLGEDCGRFPIARTCFNLLSLWRYGTKDRLEAMLWRAVRESEGFGLK</sequence>
<evidence type="ECO:0000256" key="1">
    <source>
        <dbReference type="ARBA" id="ARBA00000885"/>
    </source>
</evidence>
<organism evidence="9 10">
    <name type="scientific">Ophiocordyceps sinensis (strain Co18 / CGMCC 3.14243)</name>
    <name type="common">Yarsagumba caterpillar fungus</name>
    <name type="synonym">Hirsutella sinensis</name>
    <dbReference type="NCBI Taxonomy" id="911162"/>
    <lineage>
        <taxon>Eukaryota</taxon>
        <taxon>Fungi</taxon>
        <taxon>Dikarya</taxon>
        <taxon>Ascomycota</taxon>
        <taxon>Pezizomycotina</taxon>
        <taxon>Sordariomycetes</taxon>
        <taxon>Hypocreomycetidae</taxon>
        <taxon>Hypocreales</taxon>
        <taxon>Ophiocordycipitaceae</taxon>
        <taxon>Ophiocordyceps</taxon>
    </lineage>
</organism>
<feature type="compositionally biased region" description="Basic and acidic residues" evidence="7">
    <location>
        <begin position="239"/>
        <end position="249"/>
    </location>
</feature>
<dbReference type="Gene3D" id="3.30.2160.10">
    <property type="entry name" value="Hect, E3 ligase catalytic domain"/>
    <property type="match status" value="1"/>
</dbReference>
<feature type="region of interest" description="Disordered" evidence="7">
    <location>
        <begin position="276"/>
        <end position="321"/>
    </location>
</feature>
<dbReference type="Gene3D" id="3.90.1750.10">
    <property type="entry name" value="Hect, E3 ligase catalytic domains"/>
    <property type="match status" value="1"/>
</dbReference>
<comment type="catalytic activity">
    <reaction evidence="1">
        <text>S-ubiquitinyl-[E2 ubiquitin-conjugating enzyme]-L-cysteine + [acceptor protein]-L-lysine = [E2 ubiquitin-conjugating enzyme]-L-cysteine + N(6)-ubiquitinyl-[acceptor protein]-L-lysine.</text>
        <dbReference type="EC" id="2.3.2.26"/>
    </reaction>
</comment>
<keyword evidence="3" id="KW-0808">Transferase</keyword>
<name>T5AFP5_OPHSC</name>
<feature type="region of interest" description="Disordered" evidence="7">
    <location>
        <begin position="147"/>
        <end position="249"/>
    </location>
</feature>
<feature type="domain" description="HECT" evidence="8">
    <location>
        <begin position="762"/>
        <end position="1109"/>
    </location>
</feature>
<feature type="active site" description="Glycyl thioester intermediate" evidence="5">
    <location>
        <position position="1077"/>
    </location>
</feature>
<dbReference type="eggNOG" id="KOG0941">
    <property type="taxonomic scope" value="Eukaryota"/>
</dbReference>
<feature type="compositionally biased region" description="Basic and acidic residues" evidence="7">
    <location>
        <begin position="88"/>
        <end position="105"/>
    </location>
</feature>
<accession>T5AFP5</accession>
<dbReference type="PANTHER" id="PTHR45700">
    <property type="entry name" value="UBIQUITIN-PROTEIN LIGASE E3C"/>
    <property type="match status" value="1"/>
</dbReference>
<reference evidence="9 10" key="1">
    <citation type="journal article" date="2013" name="Chin. Sci. Bull.">
        <title>Genome survey uncovers the secrets of sex and lifestyle in caterpillar fungus.</title>
        <authorList>
            <person name="Hu X."/>
            <person name="Zhang Y."/>
            <person name="Xiao G."/>
            <person name="Zheng P."/>
            <person name="Xia Y."/>
            <person name="Zhang X."/>
            <person name="St Leger R.J."/>
            <person name="Liu X."/>
            <person name="Wang C."/>
        </authorList>
    </citation>
    <scope>NUCLEOTIDE SEQUENCE [LARGE SCALE GENOMIC DNA]</scope>
    <source>
        <strain evidence="10">Co18 / CGMCC 3.14243</strain>
        <tissue evidence="9">Fruit-body</tissue>
    </source>
</reference>
<dbReference type="EC" id="2.3.2.26" evidence="2"/>
<dbReference type="SMART" id="SM00119">
    <property type="entry name" value="HECTc"/>
    <property type="match status" value="1"/>
</dbReference>
<dbReference type="Pfam" id="PF00632">
    <property type="entry name" value="HECT"/>
    <property type="match status" value="1"/>
</dbReference>
<feature type="compositionally biased region" description="Polar residues" evidence="7">
    <location>
        <begin position="1"/>
        <end position="10"/>
    </location>
</feature>
<evidence type="ECO:0000256" key="2">
    <source>
        <dbReference type="ARBA" id="ARBA00012485"/>
    </source>
</evidence>
<dbReference type="HOGENOM" id="CLU_002173_5_1_1"/>
<dbReference type="CDD" id="cd00078">
    <property type="entry name" value="HECTc"/>
    <property type="match status" value="1"/>
</dbReference>
<dbReference type="SUPFAM" id="SSF56204">
    <property type="entry name" value="Hect, E3 ligase catalytic domain"/>
    <property type="match status" value="1"/>
</dbReference>
<feature type="compositionally biased region" description="Basic and acidic residues" evidence="7">
    <location>
        <begin position="175"/>
        <end position="185"/>
    </location>
</feature>
<proteinExistence type="predicted"/>
<dbReference type="InterPro" id="IPR044611">
    <property type="entry name" value="E3A/B/C-like"/>
</dbReference>